<proteinExistence type="predicted"/>
<keyword evidence="3" id="KW-1185">Reference proteome</keyword>
<accession>A0A918EID0</accession>
<organism evidence="2 3">
    <name type="scientific">Saccharothrix coeruleofusca</name>
    <dbReference type="NCBI Taxonomy" id="33919"/>
    <lineage>
        <taxon>Bacteria</taxon>
        <taxon>Bacillati</taxon>
        <taxon>Actinomycetota</taxon>
        <taxon>Actinomycetes</taxon>
        <taxon>Pseudonocardiales</taxon>
        <taxon>Pseudonocardiaceae</taxon>
        <taxon>Saccharothrix</taxon>
    </lineage>
</organism>
<evidence type="ECO:0000313" key="3">
    <source>
        <dbReference type="Proteomes" id="UP000639606"/>
    </source>
</evidence>
<reference evidence="2" key="1">
    <citation type="journal article" date="2014" name="Int. J. Syst. Evol. Microbiol.">
        <title>Complete genome sequence of Corynebacterium casei LMG S-19264T (=DSM 44701T), isolated from a smear-ripened cheese.</title>
        <authorList>
            <consortium name="US DOE Joint Genome Institute (JGI-PGF)"/>
            <person name="Walter F."/>
            <person name="Albersmeier A."/>
            <person name="Kalinowski J."/>
            <person name="Ruckert C."/>
        </authorList>
    </citation>
    <scope>NUCLEOTIDE SEQUENCE</scope>
    <source>
        <strain evidence="2">JCM 3313</strain>
    </source>
</reference>
<dbReference type="EMBL" id="BMRG01000027">
    <property type="protein sequence ID" value="GGP85074.1"/>
    <property type="molecule type" value="Genomic_DNA"/>
</dbReference>
<evidence type="ECO:0000313" key="1">
    <source>
        <dbReference type="EMBL" id="GGP51740.1"/>
    </source>
</evidence>
<name>A0A918EID0_9PSEU</name>
<dbReference type="EMBL" id="BMRG01000004">
    <property type="protein sequence ID" value="GGP51740.1"/>
    <property type="molecule type" value="Genomic_DNA"/>
</dbReference>
<sequence length="232" mass="25129">MSLPPGSLTADLVETVLALAGNAGLSPHRPDGAINGFQREGDLLLLDHRELVAGLAAGTIATNLWNSEGVDIWLATDPETSAVVLSLDSCWTWRSPVPEAEPYRRLHGGLTELWVAVAERTGALFGRVEDEWSLEQVYPSLTKPVSDAPPPPGRRPERMGWWTYVTAELYRRMPPLPPGIDATVRRTASGAAVIALLDDPAAVDPLAFERFHLHHGTQTRLAGIDPPGGSRR</sequence>
<gene>
    <name evidence="1" type="ORF">GCM10010185_24720</name>
    <name evidence="2" type="ORF">GCM10010185_68650</name>
</gene>
<comment type="caution">
    <text evidence="2">The sequence shown here is derived from an EMBL/GenBank/DDBJ whole genome shotgun (WGS) entry which is preliminary data.</text>
</comment>
<evidence type="ECO:0000313" key="2">
    <source>
        <dbReference type="EMBL" id="GGP85074.1"/>
    </source>
</evidence>
<dbReference type="Proteomes" id="UP000639606">
    <property type="component" value="Unassembled WGS sequence"/>
</dbReference>
<dbReference type="AlphaFoldDB" id="A0A918EID0"/>
<reference evidence="2" key="2">
    <citation type="submission" date="2020-09" db="EMBL/GenBank/DDBJ databases">
        <authorList>
            <person name="Sun Q."/>
            <person name="Ohkuma M."/>
        </authorList>
    </citation>
    <scope>NUCLEOTIDE SEQUENCE</scope>
    <source>
        <strain evidence="2">JCM 3313</strain>
    </source>
</reference>
<protein>
    <submittedName>
        <fullName evidence="2">Uncharacterized protein</fullName>
    </submittedName>
</protein>